<evidence type="ECO:0000313" key="1">
    <source>
        <dbReference type="EMBL" id="PIC22494.1"/>
    </source>
</evidence>
<evidence type="ECO:0000313" key="2">
    <source>
        <dbReference type="Proteomes" id="UP000230233"/>
    </source>
</evidence>
<dbReference type="EMBL" id="PDUG01000005">
    <property type="protein sequence ID" value="PIC22494.1"/>
    <property type="molecule type" value="Genomic_DNA"/>
</dbReference>
<proteinExistence type="predicted"/>
<sequence>MYFVFYYHIIKGIFIVFLDPSSFVDTCNKSEMVIIKTWTGRKYRGHPTDLSWSLFIFDFENSEECMEGKVWEKSKRQLFLGVQIMWMKRWRLNSEVFGIA</sequence>
<name>A0A2G5T512_9PELO</name>
<reference evidence="2" key="1">
    <citation type="submission" date="2017-10" db="EMBL/GenBank/DDBJ databases">
        <title>Rapid genome shrinkage in a self-fertile nematode reveals novel sperm competition proteins.</title>
        <authorList>
            <person name="Yin D."/>
            <person name="Schwarz E.M."/>
            <person name="Thomas C.G."/>
            <person name="Felde R.L."/>
            <person name="Korf I.F."/>
            <person name="Cutter A.D."/>
            <person name="Schartner C.M."/>
            <person name="Ralston E.J."/>
            <person name="Meyer B.J."/>
            <person name="Haag E.S."/>
        </authorList>
    </citation>
    <scope>NUCLEOTIDE SEQUENCE [LARGE SCALE GENOMIC DNA]</scope>
    <source>
        <strain evidence="2">JU1422</strain>
    </source>
</reference>
<keyword evidence="2" id="KW-1185">Reference proteome</keyword>
<dbReference type="AlphaFoldDB" id="A0A2G5T512"/>
<dbReference type="Proteomes" id="UP000230233">
    <property type="component" value="Chromosome V"/>
</dbReference>
<comment type="caution">
    <text evidence="1">The sequence shown here is derived from an EMBL/GenBank/DDBJ whole genome shotgun (WGS) entry which is preliminary data.</text>
</comment>
<accession>A0A2G5T512</accession>
<gene>
    <name evidence="1" type="primary">Cnig_chr_V.g16527</name>
    <name evidence="1" type="ORF">B9Z55_016527</name>
</gene>
<protein>
    <submittedName>
        <fullName evidence="1">Uncharacterized protein</fullName>
    </submittedName>
</protein>
<organism evidence="1 2">
    <name type="scientific">Caenorhabditis nigoni</name>
    <dbReference type="NCBI Taxonomy" id="1611254"/>
    <lineage>
        <taxon>Eukaryota</taxon>
        <taxon>Metazoa</taxon>
        <taxon>Ecdysozoa</taxon>
        <taxon>Nematoda</taxon>
        <taxon>Chromadorea</taxon>
        <taxon>Rhabditida</taxon>
        <taxon>Rhabditina</taxon>
        <taxon>Rhabditomorpha</taxon>
        <taxon>Rhabditoidea</taxon>
        <taxon>Rhabditidae</taxon>
        <taxon>Peloderinae</taxon>
        <taxon>Caenorhabditis</taxon>
    </lineage>
</organism>